<evidence type="ECO:0000313" key="9">
    <source>
        <dbReference type="Proteomes" id="UP000183120"/>
    </source>
</evidence>
<dbReference type="GO" id="GO:0010043">
    <property type="term" value="P:response to zinc ion"/>
    <property type="evidence" value="ECO:0007669"/>
    <property type="project" value="TreeGrafter"/>
</dbReference>
<dbReference type="Proteomes" id="UP000183120">
    <property type="component" value="Unassembled WGS sequence"/>
</dbReference>
<comment type="caution">
    <text evidence="8">The sequence shown here is derived from an EMBL/GenBank/DDBJ whole genome shotgun (WGS) entry which is preliminary data.</text>
</comment>
<dbReference type="GO" id="GO:0043190">
    <property type="term" value="C:ATP-binding cassette (ABC) transporter complex"/>
    <property type="evidence" value="ECO:0007669"/>
    <property type="project" value="InterPro"/>
</dbReference>
<evidence type="ECO:0000256" key="4">
    <source>
        <dbReference type="ARBA" id="ARBA00022989"/>
    </source>
</evidence>
<evidence type="ECO:0000256" key="6">
    <source>
        <dbReference type="RuleBase" id="RU003943"/>
    </source>
</evidence>
<keyword evidence="5 7" id="KW-0472">Membrane</keyword>
<dbReference type="AlphaFoldDB" id="A0A1J4TXN1"/>
<keyword evidence="6" id="KW-0813">Transport</keyword>
<feature type="transmembrane region" description="Helical" evidence="7">
    <location>
        <begin position="53"/>
        <end position="77"/>
    </location>
</feature>
<keyword evidence="3 6" id="KW-0812">Transmembrane</keyword>
<evidence type="ECO:0000313" key="8">
    <source>
        <dbReference type="EMBL" id="OIO15198.1"/>
    </source>
</evidence>
<evidence type="ECO:0000256" key="5">
    <source>
        <dbReference type="ARBA" id="ARBA00023136"/>
    </source>
</evidence>
<reference evidence="8 9" key="1">
    <citation type="journal article" date="2016" name="Environ. Microbiol.">
        <title>Genomic resolution of a cold subsurface aquifer community provides metabolic insights for novel microbes adapted to high CO concentrations.</title>
        <authorList>
            <person name="Probst A.J."/>
            <person name="Castelle C.J."/>
            <person name="Singh A."/>
            <person name="Brown C.T."/>
            <person name="Anantharaman K."/>
            <person name="Sharon I."/>
            <person name="Hug L.A."/>
            <person name="Burstein D."/>
            <person name="Emerson J.B."/>
            <person name="Thomas B.C."/>
            <person name="Banfield J.F."/>
        </authorList>
    </citation>
    <scope>NUCLEOTIDE SEQUENCE [LARGE SCALE GENOMIC DNA]</scope>
    <source>
        <strain evidence="8">CG1_02_37_22</strain>
    </source>
</reference>
<dbReference type="Gene3D" id="1.10.3470.10">
    <property type="entry name" value="ABC transporter involved in vitamin B12 uptake, BtuC"/>
    <property type="match status" value="1"/>
</dbReference>
<proteinExistence type="inferred from homology"/>
<gene>
    <name evidence="8" type="ORF">AUJ73_01035</name>
</gene>
<dbReference type="SUPFAM" id="SSF81345">
    <property type="entry name" value="ABC transporter involved in vitamin B12 uptake, BtuC"/>
    <property type="match status" value="1"/>
</dbReference>
<feature type="transmembrane region" description="Helical" evidence="7">
    <location>
        <begin position="12"/>
        <end position="33"/>
    </location>
</feature>
<dbReference type="InterPro" id="IPR001626">
    <property type="entry name" value="ABC_TroCD"/>
</dbReference>
<evidence type="ECO:0000256" key="7">
    <source>
        <dbReference type="SAM" id="Phobius"/>
    </source>
</evidence>
<evidence type="ECO:0000256" key="3">
    <source>
        <dbReference type="ARBA" id="ARBA00022692"/>
    </source>
</evidence>
<dbReference type="PANTHER" id="PTHR30477:SF0">
    <property type="entry name" value="METAL TRANSPORT SYSTEM MEMBRANE PROTEIN TM_0125-RELATED"/>
    <property type="match status" value="1"/>
</dbReference>
<protein>
    <submittedName>
        <fullName evidence="8">Metal ABC transporter permease</fullName>
    </submittedName>
</protein>
<dbReference type="Pfam" id="PF00950">
    <property type="entry name" value="ABC-3"/>
    <property type="match status" value="1"/>
</dbReference>
<sequence>MLEIFQYDFMIRAFMAGLMIAVIAPLIGIFLVVRRYSLMADTLAHVSLLGTAIGFLTKIYPFFTAIIVSILAAVGIEKLRASKKIMGESVLALFLSGSLALAVVIFSIVKGINVNIGSYLFGSISTVSSLDLLFILGLGLLVLTSIGLLYKGFFLISLDEELARASGIPVNLLNTILVVLAGITITLSMRVVGILLIGALMVIPVLTAFQFRRSFMLTLILSVVFSILAVTIGLFTSYYFDLASGGTIVVISLIIFLLTNILS</sequence>
<name>A0A1J4TXN1_9BACT</name>
<dbReference type="EMBL" id="MNUY01000016">
    <property type="protein sequence ID" value="OIO15198.1"/>
    <property type="molecule type" value="Genomic_DNA"/>
</dbReference>
<feature type="transmembrane region" description="Helical" evidence="7">
    <location>
        <begin position="242"/>
        <end position="262"/>
    </location>
</feature>
<feature type="transmembrane region" description="Helical" evidence="7">
    <location>
        <begin position="216"/>
        <end position="236"/>
    </location>
</feature>
<evidence type="ECO:0000256" key="1">
    <source>
        <dbReference type="ARBA" id="ARBA00004141"/>
    </source>
</evidence>
<dbReference type="STRING" id="1805209.AUJ73_01035"/>
<keyword evidence="4 7" id="KW-1133">Transmembrane helix</keyword>
<dbReference type="PANTHER" id="PTHR30477">
    <property type="entry name" value="ABC-TRANSPORTER METAL-BINDING PROTEIN"/>
    <property type="match status" value="1"/>
</dbReference>
<dbReference type="GO" id="GO:0055085">
    <property type="term" value="P:transmembrane transport"/>
    <property type="evidence" value="ECO:0007669"/>
    <property type="project" value="InterPro"/>
</dbReference>
<evidence type="ECO:0000256" key="2">
    <source>
        <dbReference type="ARBA" id="ARBA00008034"/>
    </source>
</evidence>
<organism evidence="8 9">
    <name type="scientific">Candidatus Gottesmanbacteria bacterium CG1_02_37_22</name>
    <dbReference type="NCBI Taxonomy" id="1805209"/>
    <lineage>
        <taxon>Bacteria</taxon>
        <taxon>Candidatus Gottesmaniibacteriota</taxon>
    </lineage>
</organism>
<comment type="similarity">
    <text evidence="2 6">Belongs to the ABC-3 integral membrane protein family.</text>
</comment>
<feature type="transmembrane region" description="Helical" evidence="7">
    <location>
        <begin position="162"/>
        <end position="185"/>
    </location>
</feature>
<feature type="transmembrane region" description="Helical" evidence="7">
    <location>
        <begin position="191"/>
        <end position="209"/>
    </location>
</feature>
<accession>A0A1J4TXN1</accession>
<feature type="transmembrane region" description="Helical" evidence="7">
    <location>
        <begin position="89"/>
        <end position="112"/>
    </location>
</feature>
<feature type="transmembrane region" description="Helical" evidence="7">
    <location>
        <begin position="132"/>
        <end position="150"/>
    </location>
</feature>
<comment type="subcellular location">
    <subcellularLocation>
        <location evidence="6">Cell membrane</location>
        <topology evidence="6">Multi-pass membrane protein</topology>
    </subcellularLocation>
    <subcellularLocation>
        <location evidence="1">Membrane</location>
        <topology evidence="1">Multi-pass membrane protein</topology>
    </subcellularLocation>
</comment>
<dbReference type="InterPro" id="IPR037294">
    <property type="entry name" value="ABC_BtuC-like"/>
</dbReference>